<sequence length="318" mass="36302">MRLHRLMGIVLLLEARGQLKASELAAALETSVRSIYRDVDVLAESGIPIVSTPGPGGGISLMQGYTSNLKQLNGDEVVHLYLTGMGIYSGGDAEPRIKLKNALLKLEQTLPDSYRGDIETARTRFYFDDAPWWTELAPVPCLETIRSAVWQTLQLRIQYTKVNGETTSRTLQPYGLVVKQGEWYLVACCLEAGGVRTFKCERIRAASIMEESFEYPADFILEQHWRLAENAFKEQRRQEELYPVMILIKQSDRELTRSLEILESVEEEGYVRLQVNMYSRERAMLIICTLLGTSEIIGPPEMRAYAREQLIQQLRRYN</sequence>
<dbReference type="PROSITE" id="PS52050">
    <property type="entry name" value="WYL"/>
    <property type="match status" value="1"/>
</dbReference>
<evidence type="ECO:0000259" key="2">
    <source>
        <dbReference type="Pfam" id="PF13280"/>
    </source>
</evidence>
<dbReference type="InterPro" id="IPR026881">
    <property type="entry name" value="WYL_dom"/>
</dbReference>
<dbReference type="RefSeq" id="WP_087915794.1">
    <property type="nucleotide sequence ID" value="NZ_CP021780.1"/>
</dbReference>
<dbReference type="AlphaFoldDB" id="A0A2Z2K8X2"/>
<dbReference type="PANTHER" id="PTHR34580">
    <property type="match status" value="1"/>
</dbReference>
<dbReference type="PANTHER" id="PTHR34580:SF1">
    <property type="entry name" value="PROTEIN PAFC"/>
    <property type="match status" value="1"/>
</dbReference>
<evidence type="ECO:0000313" key="4">
    <source>
        <dbReference type="Proteomes" id="UP000249890"/>
    </source>
</evidence>
<dbReference type="InterPro" id="IPR036390">
    <property type="entry name" value="WH_DNA-bd_sf"/>
</dbReference>
<dbReference type="SUPFAM" id="SSF46785">
    <property type="entry name" value="Winged helix' DNA-binding domain"/>
    <property type="match status" value="1"/>
</dbReference>
<protein>
    <submittedName>
        <fullName evidence="3">Transcriptional regulator</fullName>
    </submittedName>
</protein>
<dbReference type="Proteomes" id="UP000249890">
    <property type="component" value="Chromosome"/>
</dbReference>
<feature type="domain" description="Helix-turn-helix type 11" evidence="1">
    <location>
        <begin position="9"/>
        <end position="56"/>
    </location>
</feature>
<dbReference type="InterPro" id="IPR051534">
    <property type="entry name" value="CBASS_pafABC_assoc_protein"/>
</dbReference>
<dbReference type="KEGG" id="pdh:B9T62_14010"/>
<name>A0A2Z2K8X2_9BACL</name>
<dbReference type="Pfam" id="PF08279">
    <property type="entry name" value="HTH_11"/>
    <property type="match status" value="1"/>
</dbReference>
<dbReference type="PIRSF" id="PIRSF016838">
    <property type="entry name" value="PafC"/>
    <property type="match status" value="1"/>
</dbReference>
<evidence type="ECO:0000313" key="3">
    <source>
        <dbReference type="EMBL" id="ASA21787.1"/>
    </source>
</evidence>
<dbReference type="EMBL" id="CP021780">
    <property type="protein sequence ID" value="ASA21787.1"/>
    <property type="molecule type" value="Genomic_DNA"/>
</dbReference>
<gene>
    <name evidence="3" type="ORF">B9T62_14010</name>
</gene>
<reference evidence="3 4" key="1">
    <citation type="submission" date="2017-06" db="EMBL/GenBank/DDBJ databases">
        <title>Complete genome sequence of Paenibacillus donghaensis KCTC 13049T isolated from East Sea sediment, South Korea.</title>
        <authorList>
            <person name="Jung B.K."/>
            <person name="Hong S.-J."/>
            <person name="Shin J.-H."/>
        </authorList>
    </citation>
    <scope>NUCLEOTIDE SEQUENCE [LARGE SCALE GENOMIC DNA]</scope>
    <source>
        <strain evidence="3 4">KCTC 13049</strain>
    </source>
</reference>
<evidence type="ECO:0000259" key="1">
    <source>
        <dbReference type="Pfam" id="PF08279"/>
    </source>
</evidence>
<dbReference type="OrthoDB" id="9767131at2"/>
<dbReference type="InterPro" id="IPR028349">
    <property type="entry name" value="PafC-like"/>
</dbReference>
<dbReference type="Pfam" id="PF13280">
    <property type="entry name" value="WYL"/>
    <property type="match status" value="1"/>
</dbReference>
<organism evidence="3 4">
    <name type="scientific">Paenibacillus donghaensis</name>
    <dbReference type="NCBI Taxonomy" id="414771"/>
    <lineage>
        <taxon>Bacteria</taxon>
        <taxon>Bacillati</taxon>
        <taxon>Bacillota</taxon>
        <taxon>Bacilli</taxon>
        <taxon>Bacillales</taxon>
        <taxon>Paenibacillaceae</taxon>
        <taxon>Paenibacillus</taxon>
    </lineage>
</organism>
<dbReference type="InterPro" id="IPR036388">
    <property type="entry name" value="WH-like_DNA-bd_sf"/>
</dbReference>
<dbReference type="Gene3D" id="1.10.10.10">
    <property type="entry name" value="Winged helix-like DNA-binding domain superfamily/Winged helix DNA-binding domain"/>
    <property type="match status" value="1"/>
</dbReference>
<feature type="domain" description="WYL" evidence="2">
    <location>
        <begin position="141"/>
        <end position="206"/>
    </location>
</feature>
<keyword evidence="4" id="KW-1185">Reference proteome</keyword>
<accession>A0A2Z2K8X2</accession>
<proteinExistence type="predicted"/>
<dbReference type="InterPro" id="IPR013196">
    <property type="entry name" value="HTH_11"/>
</dbReference>